<keyword evidence="3" id="KW-0862">Zinc</keyword>
<dbReference type="InterPro" id="IPR036291">
    <property type="entry name" value="NAD(P)-bd_dom_sf"/>
</dbReference>
<dbReference type="PANTHER" id="PTHR46622">
    <property type="entry name" value="DNA-DEPENDENT METALLOPROTEASE WSS1"/>
    <property type="match status" value="1"/>
</dbReference>
<dbReference type="PROSITE" id="PS50199">
    <property type="entry name" value="ZF_RANBP2_2"/>
    <property type="match status" value="3"/>
</dbReference>
<dbReference type="Pfam" id="PF00641">
    <property type="entry name" value="Zn_ribbon_RanBP"/>
    <property type="match status" value="1"/>
</dbReference>
<keyword evidence="1" id="KW-0479">Metal-binding</keyword>
<name>A0A8T1IV35_9STRA</name>
<dbReference type="InterPro" id="IPR011009">
    <property type="entry name" value="Kinase-like_dom_sf"/>
</dbReference>
<dbReference type="InterPro" id="IPR053000">
    <property type="entry name" value="WSS1-like_metalloprotease"/>
</dbReference>
<dbReference type="GO" id="GO:0008270">
    <property type="term" value="F:zinc ion binding"/>
    <property type="evidence" value="ECO:0007669"/>
    <property type="project" value="UniProtKB-KW"/>
</dbReference>
<evidence type="ECO:0000313" key="8">
    <source>
        <dbReference type="Proteomes" id="UP000760860"/>
    </source>
</evidence>
<dbReference type="Gene3D" id="3.30.200.20">
    <property type="entry name" value="Phosphorylase Kinase, domain 1"/>
    <property type="match status" value="1"/>
</dbReference>
<dbReference type="GO" id="GO:0005634">
    <property type="term" value="C:nucleus"/>
    <property type="evidence" value="ECO:0007669"/>
    <property type="project" value="TreeGrafter"/>
</dbReference>
<dbReference type="EMBL" id="RCMV01000008">
    <property type="protein sequence ID" value="KAG3228914.1"/>
    <property type="molecule type" value="Genomic_DNA"/>
</dbReference>
<feature type="compositionally biased region" description="Low complexity" evidence="5">
    <location>
        <begin position="841"/>
        <end position="853"/>
    </location>
</feature>
<dbReference type="Proteomes" id="UP000760860">
    <property type="component" value="Unassembled WGS sequence"/>
</dbReference>
<feature type="region of interest" description="Disordered" evidence="5">
    <location>
        <begin position="489"/>
        <end position="511"/>
    </location>
</feature>
<reference evidence="7" key="1">
    <citation type="submission" date="2018-05" db="EMBL/GenBank/DDBJ databases">
        <title>Effector identification in a new, highly contiguous assembly of the strawberry crown rot pathogen Phytophthora cactorum.</title>
        <authorList>
            <person name="Armitage A.D."/>
            <person name="Nellist C.F."/>
            <person name="Bates H."/>
            <person name="Vickerstaff R.J."/>
            <person name="Harrison R.J."/>
        </authorList>
    </citation>
    <scope>NUCLEOTIDE SEQUENCE</scope>
    <source>
        <strain evidence="7">P421</strain>
    </source>
</reference>
<dbReference type="PROSITE" id="PS01358">
    <property type="entry name" value="ZF_RANBP2_1"/>
    <property type="match status" value="2"/>
</dbReference>
<evidence type="ECO:0000259" key="6">
    <source>
        <dbReference type="PROSITE" id="PS50199"/>
    </source>
</evidence>
<feature type="domain" description="RanBP2-type" evidence="6">
    <location>
        <begin position="518"/>
        <end position="547"/>
    </location>
</feature>
<evidence type="ECO:0000256" key="2">
    <source>
        <dbReference type="ARBA" id="ARBA00022771"/>
    </source>
</evidence>
<evidence type="ECO:0000256" key="3">
    <source>
        <dbReference type="ARBA" id="ARBA00022833"/>
    </source>
</evidence>
<dbReference type="SUPFAM" id="SSF51735">
    <property type="entry name" value="NAD(P)-binding Rossmann-fold domains"/>
    <property type="match status" value="1"/>
</dbReference>
<feature type="domain" description="RanBP2-type" evidence="6">
    <location>
        <begin position="589"/>
        <end position="622"/>
    </location>
</feature>
<dbReference type="InterPro" id="IPR001876">
    <property type="entry name" value="Znf_RanBP2"/>
</dbReference>
<dbReference type="PANTHER" id="PTHR46622:SF1">
    <property type="entry name" value="DNA-DEPENDENT METALLOPROTEASE WSS1"/>
    <property type="match status" value="1"/>
</dbReference>
<dbReference type="SUPFAM" id="SSF56112">
    <property type="entry name" value="Protein kinase-like (PK-like)"/>
    <property type="match status" value="1"/>
</dbReference>
<dbReference type="AlphaFoldDB" id="A0A8T1IV35"/>
<feature type="compositionally biased region" description="Low complexity" evidence="5">
    <location>
        <begin position="792"/>
        <end position="804"/>
    </location>
</feature>
<evidence type="ECO:0000256" key="4">
    <source>
        <dbReference type="PROSITE-ProRule" id="PRU00322"/>
    </source>
</evidence>
<dbReference type="Gene3D" id="3.40.50.720">
    <property type="entry name" value="NAD(P)-binding Rossmann-like Domain"/>
    <property type="match status" value="1"/>
</dbReference>
<dbReference type="VEuPathDB" id="FungiDB:PC110_g2392"/>
<feature type="domain" description="RanBP2-type" evidence="6">
    <location>
        <begin position="555"/>
        <end position="588"/>
    </location>
</feature>
<feature type="region of interest" description="Disordered" evidence="5">
    <location>
        <begin position="769"/>
        <end position="866"/>
    </location>
</feature>
<evidence type="ECO:0000256" key="1">
    <source>
        <dbReference type="ARBA" id="ARBA00022723"/>
    </source>
</evidence>
<comment type="caution">
    <text evidence="7">The sequence shown here is derived from an EMBL/GenBank/DDBJ whole genome shotgun (WGS) entry which is preliminary data.</text>
</comment>
<dbReference type="Gene3D" id="2.30.30.380">
    <property type="entry name" value="Zn-finger domain of Sec23/24"/>
    <property type="match status" value="2"/>
</dbReference>
<feature type="compositionally biased region" description="Basic residues" evidence="5">
    <location>
        <begin position="805"/>
        <end position="818"/>
    </location>
</feature>
<gene>
    <name evidence="7" type="ORF">PC129_g595</name>
</gene>
<accession>A0A8T1IV35</accession>
<evidence type="ECO:0000256" key="5">
    <source>
        <dbReference type="SAM" id="MobiDB-lite"/>
    </source>
</evidence>
<keyword evidence="2 4" id="KW-0863">Zinc-finger</keyword>
<dbReference type="InterPro" id="IPR036443">
    <property type="entry name" value="Znf_RanBP2_sf"/>
</dbReference>
<proteinExistence type="predicted"/>
<evidence type="ECO:0000313" key="7">
    <source>
        <dbReference type="EMBL" id="KAG3228914.1"/>
    </source>
</evidence>
<protein>
    <recommendedName>
        <fullName evidence="6">RanBP2-type domain-containing protein</fullName>
    </recommendedName>
</protein>
<dbReference type="GO" id="GO:0008237">
    <property type="term" value="F:metallopeptidase activity"/>
    <property type="evidence" value="ECO:0007669"/>
    <property type="project" value="TreeGrafter"/>
</dbReference>
<dbReference type="SUPFAM" id="SSF90209">
    <property type="entry name" value="Ran binding protein zinc finger-like"/>
    <property type="match status" value="1"/>
</dbReference>
<dbReference type="GO" id="GO:0006281">
    <property type="term" value="P:DNA repair"/>
    <property type="evidence" value="ECO:0007669"/>
    <property type="project" value="TreeGrafter"/>
</dbReference>
<dbReference type="SMART" id="SM00547">
    <property type="entry name" value="ZnF_RBZ"/>
    <property type="match status" value="4"/>
</dbReference>
<feature type="compositionally biased region" description="Basic and acidic residues" evidence="5">
    <location>
        <begin position="772"/>
        <end position="784"/>
    </location>
</feature>
<organism evidence="7 8">
    <name type="scientific">Phytophthora cactorum</name>
    <dbReference type="NCBI Taxonomy" id="29920"/>
    <lineage>
        <taxon>Eukaryota</taxon>
        <taxon>Sar</taxon>
        <taxon>Stramenopiles</taxon>
        <taxon>Oomycota</taxon>
        <taxon>Peronosporomycetes</taxon>
        <taxon>Peronosporales</taxon>
        <taxon>Peronosporaceae</taxon>
        <taxon>Phytophthora</taxon>
    </lineage>
</organism>
<feature type="region of interest" description="Disordered" evidence="5">
    <location>
        <begin position="444"/>
        <end position="463"/>
    </location>
</feature>
<sequence>MPVVSVGFIGSGRLAERVARDLIKNVAPQRKFSYKKQRLVSTLLASDPSEERRRVFHRLGFTTSETNQDVLADCDLVFLGTNAREALAAHATNAQTLYVSLMGDLPAQQVEELLCPGAKVIRMMPKSYLEKAGLPKGVLPPRSWATVRGSHVSDQDLEKVMRIAGIDKCVEVDENLTSWSFPHEEDGQSLIHRFVSTMSDHAVAASQAVHNLDNIGFRQDADEVVADFKDTYKLGTELGSGKFSTVFKATHRETGETVAVKSIKDDALTQEGCELRNSQAPESSTGIATASEVQFVYRPSAGVFFSSLPRNQINTDGVIAWRQEPRLVVNRRRGIRRKNVVVDAERKSEREQVETGTIEHNVDSTATQRTGEQEATITAQLQATTDIVEPAMTMEKEEERQEEEEEEDTAMDMEEPCFNLLGSGACVFATPVVENVVENPCATDETKSRYESDEVDVDVEVSSPPRYPGFIPASKVHIEEPKIEEKLASAGLDLSDSEDEGYKPKLLSRQNDEKDESWEDKWVCQICTNLNDQTAMECSSCSFKRYRDPPRTSEPAGGSNLRWACQNCTNLNPPDATDCLMCLSSRKMDSGGANERWRCSLCATFNAPGTTRCELCDRSRDDEPKKAAAKGPQCLVCTNINAPGRTRCELCDSSLPTDEEIPDAHFVDLASSPLERQPSYTIEDDLDNPYADLSQYNAFDAPNEVADADPDYVDDISDNEQPTMSLTSPRPLTVRSELKEFEHFVCMEDLRGDYGCRINYKKMFAGQRSRKSYADRLATRQAESRKRKRNAARNNAGGASTSTKRGGKASKSGKKRKATAAPRRASADRAKAPRSKRARKTGASARRTSSATTFSPGINHYDDSAADLGEDLNTMSWEGVGSAGYL</sequence>